<dbReference type="AlphaFoldDB" id="N1JGG0"/>
<evidence type="ECO:0000313" key="3">
    <source>
        <dbReference type="Proteomes" id="UP000015441"/>
    </source>
</evidence>
<gene>
    <name evidence="2" type="ORF">BGHDH14_bgh03693</name>
</gene>
<dbReference type="EMBL" id="CAUH01003125">
    <property type="protein sequence ID" value="CCU76883.1"/>
    <property type="molecule type" value="Genomic_DNA"/>
</dbReference>
<dbReference type="InParanoid" id="N1JGG0"/>
<name>N1JGG0_BLUG1</name>
<evidence type="ECO:0000313" key="2">
    <source>
        <dbReference type="EMBL" id="CCU76883.1"/>
    </source>
</evidence>
<comment type="caution">
    <text evidence="2">The sequence shown here is derived from an EMBL/GenBank/DDBJ whole genome shotgun (WGS) entry which is preliminary data.</text>
</comment>
<reference evidence="2 3" key="1">
    <citation type="journal article" date="2010" name="Science">
        <title>Genome expansion and gene loss in powdery mildew fungi reveal tradeoffs in extreme parasitism.</title>
        <authorList>
            <person name="Spanu P.D."/>
            <person name="Abbott J.C."/>
            <person name="Amselem J."/>
            <person name="Burgis T.A."/>
            <person name="Soanes D.M."/>
            <person name="Stueber K."/>
            <person name="Ver Loren van Themaat E."/>
            <person name="Brown J.K.M."/>
            <person name="Butcher S.A."/>
            <person name="Gurr S.J."/>
            <person name="Lebrun M.-H."/>
            <person name="Ridout C.J."/>
            <person name="Schulze-Lefert P."/>
            <person name="Talbot N.J."/>
            <person name="Ahmadinejad N."/>
            <person name="Ametz C."/>
            <person name="Barton G.R."/>
            <person name="Benjdia M."/>
            <person name="Bidzinski P."/>
            <person name="Bindschedler L.V."/>
            <person name="Both M."/>
            <person name="Brewer M.T."/>
            <person name="Cadle-Davidson L."/>
            <person name="Cadle-Davidson M.M."/>
            <person name="Collemare J."/>
            <person name="Cramer R."/>
            <person name="Frenkel O."/>
            <person name="Godfrey D."/>
            <person name="Harriman J."/>
            <person name="Hoede C."/>
            <person name="King B.C."/>
            <person name="Klages S."/>
            <person name="Kleemann J."/>
            <person name="Knoll D."/>
            <person name="Koti P.S."/>
            <person name="Kreplak J."/>
            <person name="Lopez-Ruiz F.J."/>
            <person name="Lu X."/>
            <person name="Maekawa T."/>
            <person name="Mahanil S."/>
            <person name="Micali C."/>
            <person name="Milgroom M.G."/>
            <person name="Montana G."/>
            <person name="Noir S."/>
            <person name="O'Connell R.J."/>
            <person name="Oberhaensli S."/>
            <person name="Parlange F."/>
            <person name="Pedersen C."/>
            <person name="Quesneville H."/>
            <person name="Reinhardt R."/>
            <person name="Rott M."/>
            <person name="Sacristan S."/>
            <person name="Schmidt S.M."/>
            <person name="Schoen M."/>
            <person name="Skamnioti P."/>
            <person name="Sommer H."/>
            <person name="Stephens A."/>
            <person name="Takahara H."/>
            <person name="Thordal-Christensen H."/>
            <person name="Vigouroux M."/>
            <person name="Wessling R."/>
            <person name="Wicker T."/>
            <person name="Panstruga R."/>
        </authorList>
    </citation>
    <scope>NUCLEOTIDE SEQUENCE [LARGE SCALE GENOMIC DNA]</scope>
    <source>
        <strain evidence="2">DH14</strain>
    </source>
</reference>
<accession>N1JGG0</accession>
<evidence type="ECO:0000256" key="1">
    <source>
        <dbReference type="SAM" id="SignalP"/>
    </source>
</evidence>
<dbReference type="HOGENOM" id="CLU_2014878_0_0_1"/>
<feature type="chain" id="PRO_5004107201" evidence="1">
    <location>
        <begin position="20"/>
        <end position="123"/>
    </location>
</feature>
<keyword evidence="1" id="KW-0732">Signal</keyword>
<protein>
    <submittedName>
        <fullName evidence="2">CSEP0134 putative effector protein</fullName>
    </submittedName>
</protein>
<organism evidence="2 3">
    <name type="scientific">Blumeria graminis f. sp. hordei (strain DH14)</name>
    <name type="common">Barley powdery mildew</name>
    <name type="synonym">Oidium monilioides f. sp. hordei</name>
    <dbReference type="NCBI Taxonomy" id="546991"/>
    <lineage>
        <taxon>Eukaryota</taxon>
        <taxon>Fungi</taxon>
        <taxon>Dikarya</taxon>
        <taxon>Ascomycota</taxon>
        <taxon>Pezizomycotina</taxon>
        <taxon>Leotiomycetes</taxon>
        <taxon>Erysiphales</taxon>
        <taxon>Erysiphaceae</taxon>
        <taxon>Blumeria</taxon>
        <taxon>Blumeria hordei</taxon>
    </lineage>
</organism>
<dbReference type="OrthoDB" id="3608055at2759"/>
<feature type="signal peptide" evidence="1">
    <location>
        <begin position="1"/>
        <end position="19"/>
    </location>
</feature>
<proteinExistence type="predicted"/>
<sequence>MQFFRSALVVSLSMLSVSAIILDGVYRCPGLGYDLDAKEVAQKVDSININAEKEDWYDFEENGVQYKNIYHSVVENSEVAKHIFIKANKNKDVVAVGVHQTSEMIQCQHIPAEVHSNKTSALK</sequence>
<dbReference type="Proteomes" id="UP000015441">
    <property type="component" value="Unassembled WGS sequence"/>
</dbReference>
<keyword evidence="3" id="KW-1185">Reference proteome</keyword>